<gene>
    <name evidence="1" type="ORF">POVCU2_0075590</name>
</gene>
<protein>
    <submittedName>
        <fullName evidence="1">LCCL domain-containing protein (CCp1)</fullName>
    </submittedName>
</protein>
<evidence type="ECO:0000313" key="2">
    <source>
        <dbReference type="Proteomes" id="UP000078560"/>
    </source>
</evidence>
<feature type="non-terminal residue" evidence="1">
    <location>
        <position position="1"/>
    </location>
</feature>
<sequence length="91" mass="10740">FKNEIKCMKYINITQSVSLEENKDYENCEDDDLNCRSKTCILCCEQNGVADSDDIEEVSFHKSKDIQKEETIECQFQCKTDWFTSHDNFSY</sequence>
<proteinExistence type="predicted"/>
<name>A0A1A8WMW3_PLAOA</name>
<accession>A0A1A8WMW3</accession>
<organism evidence="1 2">
    <name type="scientific">Plasmodium ovale curtisi</name>
    <dbReference type="NCBI Taxonomy" id="864141"/>
    <lineage>
        <taxon>Eukaryota</taxon>
        <taxon>Sar</taxon>
        <taxon>Alveolata</taxon>
        <taxon>Apicomplexa</taxon>
        <taxon>Aconoidasida</taxon>
        <taxon>Haemosporida</taxon>
        <taxon>Plasmodiidae</taxon>
        <taxon>Plasmodium</taxon>
        <taxon>Plasmodium (Plasmodium)</taxon>
    </lineage>
</organism>
<dbReference type="Proteomes" id="UP000078560">
    <property type="component" value="Unassembled WGS sequence"/>
</dbReference>
<evidence type="ECO:0000313" key="1">
    <source>
        <dbReference type="EMBL" id="SBS92657.1"/>
    </source>
</evidence>
<dbReference type="EMBL" id="FLQU01001344">
    <property type="protein sequence ID" value="SBS92657.1"/>
    <property type="molecule type" value="Genomic_DNA"/>
</dbReference>
<dbReference type="AlphaFoldDB" id="A0A1A8WMW3"/>
<reference evidence="2" key="1">
    <citation type="submission" date="2016-05" db="EMBL/GenBank/DDBJ databases">
        <authorList>
            <person name="Naeem Raeece"/>
        </authorList>
    </citation>
    <scope>NUCLEOTIDE SEQUENCE [LARGE SCALE GENOMIC DNA]</scope>
</reference>